<feature type="domain" description="USP" evidence="1">
    <location>
        <begin position="1101"/>
        <end position="1397"/>
    </location>
</feature>
<dbReference type="FunFam" id="3.90.70.10:FF:000090">
    <property type="entry name" value="Clan CA, family C19, ubiquitin hydrolase-like cysteine peptidase"/>
    <property type="match status" value="1"/>
</dbReference>
<sequence>MIQPEEDFNTWILIACSTIDDPEQFSYFIPDIQRMIYSIIDYHSLPPPITNETVTFIIRLNNDILFKSLSISRMSDDLIELFRDLFFTVLDFAKYGIMVRNEHIIKCGFTLIQNHGFPIFRISDELSSIVIADYAFKIELYQLSYKELANGPENIGIFAAYYHIIDELSMNDESFYLIDFSTICARAALKLARENPRMNTQAISRIFTRILGDITHDNYDTSEIIEFCLPWLDLFCFFAKSGIFEKVLFGFQQIKELFDDEKLVEGVIDYFSTPENLKIFEFKTIHPELCQYVSEILTYLADYDFVPIELLTSLWNLHSVQHSSDLSKFLVIFSSIATTLSIAKLNILVPLCISPAKENESEEWINFLFIFGRNVGERTEAESCFELIRDKLLTLSFTPGPFQLLIQNKLPAIINYHLNRESFNSIYFKLKEHGNENPFFIYSLLSAAFFSQHFENRSEAEELLNKTFENLESINDESSQNVILTFIGSLCYNNLLELENEQLDIIFKYKNSKDFVNLVSRLILRDLIPIDHLQRIILHIPPEEINDQIYYLVSTIVKFYNELGQDFRIRKLPFIHEKLLWEMSLKRSSQTENFAEFLCKLYSSNDGINLSDYDMMSTFIQTWNEYFFGSSDKDIAISLLRNFIHEIESTIDVESYNIKRHTISVNQKMIHVEINSNLLSSNLAFDLPENTLVLVVKHRVARVAFITVNEFIFLRFNKVVEARATLRQIAGNQNSLKFNIKMIMKDKVRPNRYDRKVIPSQLIMQSSETVNYLVSLLKDNNKEAKLLLDFLPTNVDTLIHIDEMKKRKSFDYSSFLPLEFPNLFMYNFEALIEKFNENVNQIKNHFRRTGGFHYLIKAILNEELSTKVIAFMKKEMDDFIKRELSQELFDVLLPHLIKIEDNTSQFIAIIEFLKPIFSLENLNIQLPNNFANDILKPLIFSKYSINRKTIPEFLSHLNIPLSMFIDFIEFVTEETADTFYKAIFPHIYEKNDLLLSKITDGINTHPSYLYSLLSCLDKMLENNFINEDDKIIFTKALINSYLFPDSQDKDKECFKIAVHCLSMMQNNILLDHLNRLHFGRTQYSEWDIDGDSNIVSSNGHCGLSNLGATCFLNSTLQQFFSIPVLRKAVIEYNGNDQFMNQLRILFAEMYLSKGQLQSPNKLVEVWTGWDGEPMDPLIQQDAVEFTQMLIDKLESGLTREFMNDIFGGTTLDKFEGISDHFISQSEQSFSSFTLPIQGSSNVDEAFLKYQNPDFFTGENQYFAESLNKKIDAKKYAILGKLPRVLIMQLSRFEYDYRLGNRTKINSTFHFPSMLDLSKYTTNDINQEHIYSIHGVVMHHGAADFGHYTSYIKDKETNKWFLYNDSSVSEVNEYEVLLNGSGQQRKNSSGYILFYERIDTINEKIETPSISLSLSSRIQQENHKKDEYRLFCSEPYYELMKMLAEKGDFHFVSIPIYYYFDTFPFTLHVKKANDFAPLIIEKLRKFKELRVIFMDFLSEGPFSCSLIYSSVVSVRKGALDMIKTLEFELFTPKFIDKLIGQINSLYYYEFDQYFLLIYHLISNSKIIYDYIVNKNIQYFITKLLFQNIPNSILENNDNIDSFYRGICFTGLFYVISKIKIYPNNIHFFLNEEFMINVLKSRTTLDSVNALLKSFHTLNLSNEAFSYNNNDYGCGLSSHQQVSNFIMNLAGKYGIYNNYFRIIHLLFYYYQIDAIPLISRSRFVIEGRSSNNFDLAMAICMLIQQSTLKNIFLDNLDSWLFQLLTDELHDCRIAAEHAISFLVQDRLFDDIPLLPMHELEYCDSEFSLAKLSNFEMIERNNSMIEIASAVHKCLLKNKNKAIELLKKCTDLICYQYIDSFDILSEIINYDISQDFAEIAQEGIIDSNNIKEFDSHLSRICKALKRCKNSLYLNNEFIYQFFPLVEQLYNPSCTLTVAIKFFREMENSVTKFPKPFIEVFLKQYTFDDNINILGKAKELKSYLPIFAENEPDFVFEILKQNIFKFATVNLSDVIYLLTMIKPDRKLPLLNYIWGSVNKKQSYPLNEMVVLAFKYHLHQSKPNEQSNECINEFTDDDIDDILAMISLLNSPELHESGRKCVWKLIFDCKPTFIEFISVYNWKGDWKDLAIYLMIEKSPDCVDLAIEASRNSLEAFEILFEFLIENAPEKIMTLSFIQAIMTQTMNYNHDFVIHFIKSLCIINNSKNNLQNLPITNDCPIKTDECAVNKESCMKNIENHKENILEYDNEFLERIITPLADDLCLRVKCFNDILVDPIFEAIDGIGIQQIIEKMKVLKEFEIGKKLCFKDIDLLKKACNEKICDNLNLPEMKELLCLVQEF</sequence>
<reference evidence="2" key="1">
    <citation type="submission" date="2016-10" db="EMBL/GenBank/DDBJ databases">
        <authorList>
            <person name="Benchimol M."/>
            <person name="Almeida L.G."/>
            <person name="Vasconcelos A.T."/>
            <person name="Perreira-Neves A."/>
            <person name="Rosa I.A."/>
            <person name="Tasca T."/>
            <person name="Bogo M.R."/>
            <person name="de Souza W."/>
        </authorList>
    </citation>
    <scope>NUCLEOTIDE SEQUENCE [LARGE SCALE GENOMIC DNA]</scope>
    <source>
        <strain evidence="2">K</strain>
    </source>
</reference>
<accession>A0A1J4KK47</accession>
<evidence type="ECO:0000259" key="1">
    <source>
        <dbReference type="PROSITE" id="PS50235"/>
    </source>
</evidence>
<dbReference type="GeneID" id="94836147"/>
<name>A0A1J4KK47_9EUKA</name>
<dbReference type="SUPFAM" id="SSF54001">
    <property type="entry name" value="Cysteine proteinases"/>
    <property type="match status" value="1"/>
</dbReference>
<gene>
    <name evidence="2" type="ORF">TRFO_20511</name>
</gene>
<proteinExistence type="predicted"/>
<dbReference type="OrthoDB" id="292964at2759"/>
<evidence type="ECO:0000313" key="2">
    <source>
        <dbReference type="EMBL" id="OHT10220.1"/>
    </source>
</evidence>
<dbReference type="InterPro" id="IPR001394">
    <property type="entry name" value="Peptidase_C19_UCH"/>
</dbReference>
<dbReference type="PROSITE" id="PS00972">
    <property type="entry name" value="USP_1"/>
    <property type="match status" value="1"/>
</dbReference>
<dbReference type="Gene3D" id="3.90.70.10">
    <property type="entry name" value="Cysteine proteinases"/>
    <property type="match status" value="1"/>
</dbReference>
<dbReference type="InterPro" id="IPR028889">
    <property type="entry name" value="USP"/>
</dbReference>
<evidence type="ECO:0000313" key="3">
    <source>
        <dbReference type="Proteomes" id="UP000179807"/>
    </source>
</evidence>
<dbReference type="RefSeq" id="XP_068363356.1">
    <property type="nucleotide sequence ID" value="XM_068501443.1"/>
</dbReference>
<dbReference type="InterPro" id="IPR018200">
    <property type="entry name" value="USP_CS"/>
</dbReference>
<dbReference type="InterPro" id="IPR038765">
    <property type="entry name" value="Papain-like_cys_pep_sf"/>
</dbReference>
<dbReference type="GO" id="GO:0005829">
    <property type="term" value="C:cytosol"/>
    <property type="evidence" value="ECO:0007669"/>
    <property type="project" value="TreeGrafter"/>
</dbReference>
<dbReference type="GO" id="GO:0004843">
    <property type="term" value="F:cysteine-type deubiquitinase activity"/>
    <property type="evidence" value="ECO:0007669"/>
    <property type="project" value="InterPro"/>
</dbReference>
<dbReference type="PROSITE" id="PS50235">
    <property type="entry name" value="USP_3"/>
    <property type="match status" value="1"/>
</dbReference>
<dbReference type="PANTHER" id="PTHR24006:SF827">
    <property type="entry name" value="UBIQUITIN CARBOXYL-TERMINAL HYDROLASE 34"/>
    <property type="match status" value="1"/>
</dbReference>
<dbReference type="PANTHER" id="PTHR24006">
    <property type="entry name" value="UBIQUITIN CARBOXYL-TERMINAL HYDROLASE"/>
    <property type="match status" value="1"/>
</dbReference>
<dbReference type="Proteomes" id="UP000179807">
    <property type="component" value="Unassembled WGS sequence"/>
</dbReference>
<dbReference type="Pfam" id="PF00443">
    <property type="entry name" value="UCH"/>
    <property type="match status" value="1"/>
</dbReference>
<organism evidence="2 3">
    <name type="scientific">Tritrichomonas foetus</name>
    <dbReference type="NCBI Taxonomy" id="1144522"/>
    <lineage>
        <taxon>Eukaryota</taxon>
        <taxon>Metamonada</taxon>
        <taxon>Parabasalia</taxon>
        <taxon>Tritrichomonadida</taxon>
        <taxon>Tritrichomonadidae</taxon>
        <taxon>Tritrichomonas</taxon>
    </lineage>
</organism>
<protein>
    <recommendedName>
        <fullName evidence="1">USP domain-containing protein</fullName>
    </recommendedName>
</protein>
<keyword evidence="3" id="KW-1185">Reference proteome</keyword>
<dbReference type="EMBL" id="MLAK01000617">
    <property type="protein sequence ID" value="OHT10220.1"/>
    <property type="molecule type" value="Genomic_DNA"/>
</dbReference>
<dbReference type="GO" id="GO:0005634">
    <property type="term" value="C:nucleus"/>
    <property type="evidence" value="ECO:0007669"/>
    <property type="project" value="TreeGrafter"/>
</dbReference>
<dbReference type="GO" id="GO:0016579">
    <property type="term" value="P:protein deubiquitination"/>
    <property type="evidence" value="ECO:0007669"/>
    <property type="project" value="InterPro"/>
</dbReference>
<comment type="caution">
    <text evidence="2">The sequence shown here is derived from an EMBL/GenBank/DDBJ whole genome shotgun (WGS) entry which is preliminary data.</text>
</comment>
<dbReference type="VEuPathDB" id="TrichDB:TRFO_20511"/>
<dbReference type="InterPro" id="IPR050164">
    <property type="entry name" value="Peptidase_C19"/>
</dbReference>